<dbReference type="SUPFAM" id="SSF55031">
    <property type="entry name" value="Bacterial exopeptidase dimerisation domain"/>
    <property type="match status" value="1"/>
</dbReference>
<reference evidence="2 3" key="1">
    <citation type="journal article" date="2014" name="BMC Genomics">
        <title>Comparative genomics of the major fungal agents of human and animal Sporotrichosis: Sporothrix schenckii and Sporothrix brasiliensis.</title>
        <authorList>
            <person name="Teixeira M.M."/>
            <person name="de Almeida L.G."/>
            <person name="Kubitschek-Barreira P."/>
            <person name="Alves F.L."/>
            <person name="Kioshima E.S."/>
            <person name="Abadio A.K."/>
            <person name="Fernandes L."/>
            <person name="Derengowski L.S."/>
            <person name="Ferreira K.S."/>
            <person name="Souza R.C."/>
            <person name="Ruiz J.C."/>
            <person name="de Andrade N.C."/>
            <person name="Paes H.C."/>
            <person name="Nicola A.M."/>
            <person name="Albuquerque P."/>
            <person name="Gerber A.L."/>
            <person name="Martins V.P."/>
            <person name="Peconick L.D."/>
            <person name="Neto A.V."/>
            <person name="Chaucanez C.B."/>
            <person name="Silva P.A."/>
            <person name="Cunha O.L."/>
            <person name="de Oliveira F.F."/>
            <person name="dos Santos T.C."/>
            <person name="Barros A.L."/>
            <person name="Soares M.A."/>
            <person name="de Oliveira L.M."/>
            <person name="Marini M.M."/>
            <person name="Villalobos-Duno H."/>
            <person name="Cunha M.M."/>
            <person name="de Hoog S."/>
            <person name="da Silveira J.F."/>
            <person name="Henrissat B."/>
            <person name="Nino-Vega G.A."/>
            <person name="Cisalpino P.S."/>
            <person name="Mora-Montes H.M."/>
            <person name="Almeida S.R."/>
            <person name="Stajich J.E."/>
            <person name="Lopes-Bezerra L.M."/>
            <person name="Vasconcelos A.T."/>
            <person name="Felipe M.S."/>
        </authorList>
    </citation>
    <scope>NUCLEOTIDE SEQUENCE [LARGE SCALE GENOMIC DNA]</scope>
    <source>
        <strain evidence="2 3">1099-18</strain>
    </source>
</reference>
<dbReference type="Gene3D" id="3.30.70.360">
    <property type="match status" value="1"/>
</dbReference>
<feature type="region of interest" description="Disordered" evidence="1">
    <location>
        <begin position="1160"/>
        <end position="1196"/>
    </location>
</feature>
<dbReference type="EMBL" id="AXCR01000012">
    <property type="protein sequence ID" value="KJR80220.1"/>
    <property type="molecule type" value="Genomic_DNA"/>
</dbReference>
<dbReference type="GeneID" id="27666865"/>
<dbReference type="Proteomes" id="UP000033710">
    <property type="component" value="Unassembled WGS sequence"/>
</dbReference>
<dbReference type="KEGG" id="ssck:SPSK_04825"/>
<dbReference type="Gene3D" id="3.40.630.10">
    <property type="entry name" value="Zn peptidases"/>
    <property type="match status" value="1"/>
</dbReference>
<sequence length="1285" mass="136320">MEPILADIDRFIDDLEPVLWPLNKFIHSHPELAYEEHMTHDALCAFMEAQTGWAVTRSAYGMATAWSAAYDTGVPGPVVNFNAEMDALPRLGHACGHNLIAVVSVAAALATADTLRRQTLPGKVLVVGTPAEEGGGGKIRCLAAGAYDGVDVSMISHPGIAHNSALVRTAAFTRLRVRYTGRAAHAAQQPWRGINALDALVVAYTAIAALRQQTQPDDVIGLHITDGGDGGTNIIHAHAAGVAVLRAAHAHRLRTLQGKVEGCFCAGADATGASVAIDVELGYLDHVPNRVLAAQYAAHWAALAPVDDRPNPPLRADGPTWIKSSTDQGDVSYVLPSINVSFAVPPAGSGGAPHSPDFEAASGTRGAFARAMRVAKAMAGAATDLYTTPGLLDAEAHLHRAAAQTVDANHDGLAGDEVDKVVVKDGVGHALCRRHMQRDALGGRIGRQQDLVAGVGHGRRDGQRGRHAHQPQRLGPGDPAGEARGRRRRRRRWRSRAVEVGDDDRAVGRGNGHVAHQLGRLVRRQHDAARRGDAVRQRHRGARLDVVGGQRERGVAGREGAVDGPDVEGVPVGRIARRDVGRRAGDGALHADDGRGERALGDVVGRLRAPVHVDEGPAGAGPDVVELPHEHAGAVFFAGPAERAAPAVVGVAEGLGLQELRAVHKVAEGVHAEAEVLAHVHGVAARVAGALVVDVKEARLRVALRGHSDAALHGGQGRAGLEAELTDKARHVGVADGGVVGKGAAVGAAAPVGHVAAEGLDNGGQHALVDFAGREVGLVPGPRLVAHVEVPAPALGHHVVLVVAGPKRQARVVADADHLLLGLAAHAVQEVARGRVVAAGEQKVLPHEHARLVAEVVKVVRLDDAAAPDADHALVAVLGQLYPVAVALARHARQHKVAGDPAGAAAEEADVVDFKDKRRARGLFERVLQQPEAAQANPAAGSGAVLRRRCVGEGHARRHGVERLVAVHVWVPQLGRVHGDGRGKGPIRRCLERVALERRAGGIADVQMDVLLRLCDRLHAALDADGRGRQVVRHLLADHQSVDAGLVDFEVDGLPGPRRVDGRAPIPALRIVLACTRTNGTTTQTYPMVLRLAQKETLRPAKVHVRLVALVADALLFLPRKRGRRLEQQLQRQRATGCAQLIRHVDAVLDVHVLARQDPRAAQKHVDDGVEALEDENGPRLRRRQRRRGQGRAVGPVGIVDPETRELVVVDVRVGNQLVVQQVDVGDRRELGDGQKRRGRRVVEAAGLFEFPALVNVHSLDSHFDGSEVKQQLLGLRMGRRRLQT</sequence>
<protein>
    <recommendedName>
        <fullName evidence="4">Peptidase M20 dimerisation domain-containing protein</fullName>
    </recommendedName>
</protein>
<dbReference type="PANTHER" id="PTHR30575:SF4">
    <property type="entry name" value="PEPTIDASE M20 DOMAIN-CONTAINING PROTEIN 2"/>
    <property type="match status" value="1"/>
</dbReference>
<feature type="compositionally biased region" description="Basic and acidic residues" evidence="1">
    <location>
        <begin position="524"/>
        <end position="536"/>
    </location>
</feature>
<gene>
    <name evidence="2" type="ORF">SPSK_04825</name>
</gene>
<dbReference type="PANTHER" id="PTHR30575">
    <property type="entry name" value="PEPTIDASE M20"/>
    <property type="match status" value="1"/>
</dbReference>
<dbReference type="OrthoDB" id="6119954at2759"/>
<feature type="region of interest" description="Disordered" evidence="1">
    <location>
        <begin position="443"/>
        <end position="569"/>
    </location>
</feature>
<dbReference type="SUPFAM" id="SSF53187">
    <property type="entry name" value="Zn-dependent exopeptidases"/>
    <property type="match status" value="1"/>
</dbReference>
<name>A0A0F2LUN4_SPOSC</name>
<organism evidence="2 3">
    <name type="scientific">Sporothrix schenckii 1099-18</name>
    <dbReference type="NCBI Taxonomy" id="1397361"/>
    <lineage>
        <taxon>Eukaryota</taxon>
        <taxon>Fungi</taxon>
        <taxon>Dikarya</taxon>
        <taxon>Ascomycota</taxon>
        <taxon>Pezizomycotina</taxon>
        <taxon>Sordariomycetes</taxon>
        <taxon>Sordariomycetidae</taxon>
        <taxon>Ophiostomatales</taxon>
        <taxon>Ophiostomataceae</taxon>
        <taxon>Sporothrix</taxon>
    </lineage>
</organism>
<evidence type="ECO:0008006" key="4">
    <source>
        <dbReference type="Google" id="ProtNLM"/>
    </source>
</evidence>
<feature type="compositionally biased region" description="Basic residues" evidence="1">
    <location>
        <begin position="485"/>
        <end position="495"/>
    </location>
</feature>
<evidence type="ECO:0000313" key="2">
    <source>
        <dbReference type="EMBL" id="KJR80220.1"/>
    </source>
</evidence>
<feature type="compositionally biased region" description="Basic residues" evidence="1">
    <location>
        <begin position="1180"/>
        <end position="1190"/>
    </location>
</feature>
<reference evidence="2 3" key="2">
    <citation type="journal article" date="2015" name="Eukaryot. Cell">
        <title>Asexual propagation of a virulent clone complex in a human and feline outbreak of sporotrichosis.</title>
        <authorList>
            <person name="Teixeira Mde M."/>
            <person name="Rodrigues A.M."/>
            <person name="Tsui C.K."/>
            <person name="de Almeida L.G."/>
            <person name="Van Diepeningen A.D."/>
            <person name="van den Ende B.G."/>
            <person name="Fernandes G.F."/>
            <person name="Kano R."/>
            <person name="Hamelin R.C."/>
            <person name="Lopes-Bezerra L.M."/>
            <person name="Vasconcelos A.T."/>
            <person name="de Hoog S."/>
            <person name="de Camargo Z.P."/>
            <person name="Felipe M.S."/>
        </authorList>
    </citation>
    <scope>NUCLEOTIDE SEQUENCE [LARGE SCALE GENOMIC DNA]</scope>
    <source>
        <strain evidence="2 3">1099-18</strain>
    </source>
</reference>
<dbReference type="VEuPathDB" id="FungiDB:SPSK_04825"/>
<accession>A0A0F2LUN4</accession>
<dbReference type="InterPro" id="IPR052030">
    <property type="entry name" value="Peptidase_M20/M20A_hydrolases"/>
</dbReference>
<dbReference type="FunFam" id="3.30.70.360:FF:000004">
    <property type="entry name" value="Peptidase M20 domain-containing protein 2"/>
    <property type="match status" value="1"/>
</dbReference>
<feature type="compositionally biased region" description="Basic and acidic residues" evidence="1">
    <location>
        <begin position="496"/>
        <end position="507"/>
    </location>
</feature>
<dbReference type="GO" id="GO:0016805">
    <property type="term" value="F:dipeptidase activity"/>
    <property type="evidence" value="ECO:0007669"/>
    <property type="project" value="TreeGrafter"/>
</dbReference>
<evidence type="ECO:0000256" key="1">
    <source>
        <dbReference type="SAM" id="MobiDB-lite"/>
    </source>
</evidence>
<dbReference type="InterPro" id="IPR036264">
    <property type="entry name" value="Bact_exopeptidase_dim_dom"/>
</dbReference>
<proteinExistence type="predicted"/>
<evidence type="ECO:0000313" key="3">
    <source>
        <dbReference type="Proteomes" id="UP000033710"/>
    </source>
</evidence>
<comment type="caution">
    <text evidence="2">The sequence shown here is derived from an EMBL/GenBank/DDBJ whole genome shotgun (WGS) entry which is preliminary data.</text>
</comment>
<dbReference type="RefSeq" id="XP_016582896.1">
    <property type="nucleotide sequence ID" value="XM_016731588.1"/>
</dbReference>